<dbReference type="AlphaFoldDB" id="A0A1Q8RC35"/>
<dbReference type="EMBL" id="MPGH01000240">
    <property type="protein sequence ID" value="OLN81918.1"/>
    <property type="molecule type" value="Genomic_DNA"/>
</dbReference>
<accession>A0A1Q8RC35</accession>
<dbReference type="Proteomes" id="UP000186583">
    <property type="component" value="Unassembled WGS sequence"/>
</dbReference>
<dbReference type="OrthoDB" id="4126403at2759"/>
<evidence type="ECO:0008006" key="3">
    <source>
        <dbReference type="Google" id="ProtNLM"/>
    </source>
</evidence>
<comment type="caution">
    <text evidence="1">The sequence shown here is derived from an EMBL/GenBank/DDBJ whole genome shotgun (WGS) entry which is preliminary data.</text>
</comment>
<dbReference type="InterPro" id="IPR032710">
    <property type="entry name" value="NTF2-like_dom_sf"/>
</dbReference>
<dbReference type="SUPFAM" id="SSF54427">
    <property type="entry name" value="NTF2-like"/>
    <property type="match status" value="1"/>
</dbReference>
<gene>
    <name evidence="1" type="ORF">CCHL11_06984</name>
</gene>
<evidence type="ECO:0000313" key="2">
    <source>
        <dbReference type="Proteomes" id="UP000186583"/>
    </source>
</evidence>
<reference evidence="1 2" key="1">
    <citation type="submission" date="2016-11" db="EMBL/GenBank/DDBJ databases">
        <title>Draft Genome Assembly of Colletotrichum chlorophyti a pathogen of herbaceous plants.</title>
        <authorList>
            <person name="Gan P."/>
            <person name="Narusaka M."/>
            <person name="Tsushima A."/>
            <person name="Narusaka Y."/>
            <person name="Takano Y."/>
            <person name="Shirasu K."/>
        </authorList>
    </citation>
    <scope>NUCLEOTIDE SEQUENCE [LARGE SCALE GENOMIC DNA]</scope>
    <source>
        <strain evidence="1 2">NTL11</strain>
    </source>
</reference>
<keyword evidence="2" id="KW-1185">Reference proteome</keyword>
<sequence length="118" mass="13609">MDGNNLFKDLLAVTARAWKSRDPRALLSLFALDTTMTDHDAHIHNPSAFLERHQEHWNGFHEDFEVYLDDKYPVYWTDVDRAGNEYCSFRTVNRGVFLNDVGRREATGLPSKYSSVTG</sequence>
<proteinExistence type="predicted"/>
<name>A0A1Q8RC35_9PEZI</name>
<evidence type="ECO:0000313" key="1">
    <source>
        <dbReference type="EMBL" id="OLN81918.1"/>
    </source>
</evidence>
<dbReference type="Gene3D" id="3.10.450.50">
    <property type="match status" value="1"/>
</dbReference>
<organism evidence="1 2">
    <name type="scientific">Colletotrichum chlorophyti</name>
    <dbReference type="NCBI Taxonomy" id="708187"/>
    <lineage>
        <taxon>Eukaryota</taxon>
        <taxon>Fungi</taxon>
        <taxon>Dikarya</taxon>
        <taxon>Ascomycota</taxon>
        <taxon>Pezizomycotina</taxon>
        <taxon>Sordariomycetes</taxon>
        <taxon>Hypocreomycetidae</taxon>
        <taxon>Glomerellales</taxon>
        <taxon>Glomerellaceae</taxon>
        <taxon>Colletotrichum</taxon>
    </lineage>
</organism>
<protein>
    <recommendedName>
        <fullName evidence="3">SnoaL-like domain-containing protein</fullName>
    </recommendedName>
</protein>